<evidence type="ECO:0000313" key="1">
    <source>
        <dbReference type="EMBL" id="MCI72192.1"/>
    </source>
</evidence>
<organism evidence="1 2">
    <name type="scientific">Trifolium medium</name>
    <dbReference type="NCBI Taxonomy" id="97028"/>
    <lineage>
        <taxon>Eukaryota</taxon>
        <taxon>Viridiplantae</taxon>
        <taxon>Streptophyta</taxon>
        <taxon>Embryophyta</taxon>
        <taxon>Tracheophyta</taxon>
        <taxon>Spermatophyta</taxon>
        <taxon>Magnoliopsida</taxon>
        <taxon>eudicotyledons</taxon>
        <taxon>Gunneridae</taxon>
        <taxon>Pentapetalae</taxon>
        <taxon>rosids</taxon>
        <taxon>fabids</taxon>
        <taxon>Fabales</taxon>
        <taxon>Fabaceae</taxon>
        <taxon>Papilionoideae</taxon>
        <taxon>50 kb inversion clade</taxon>
        <taxon>NPAAA clade</taxon>
        <taxon>Hologalegina</taxon>
        <taxon>IRL clade</taxon>
        <taxon>Trifolieae</taxon>
        <taxon>Trifolium</taxon>
    </lineage>
</organism>
<reference evidence="1 2" key="1">
    <citation type="journal article" date="2018" name="Front. Plant Sci.">
        <title>Red Clover (Trifolium pratense) and Zigzag Clover (T. medium) - A Picture of Genomic Similarities and Differences.</title>
        <authorList>
            <person name="Dluhosova J."/>
            <person name="Istvanek J."/>
            <person name="Nedelnik J."/>
            <person name="Repkova J."/>
        </authorList>
    </citation>
    <scope>NUCLEOTIDE SEQUENCE [LARGE SCALE GENOMIC DNA]</scope>
    <source>
        <strain evidence="2">cv. 10/8</strain>
        <tissue evidence="1">Leaf</tissue>
    </source>
</reference>
<dbReference type="EMBL" id="LXQA010812874">
    <property type="protein sequence ID" value="MCI72192.1"/>
    <property type="molecule type" value="Genomic_DNA"/>
</dbReference>
<name>A0A392UFJ5_9FABA</name>
<accession>A0A392UFJ5</accession>
<dbReference type="AlphaFoldDB" id="A0A392UFJ5"/>
<dbReference type="Proteomes" id="UP000265520">
    <property type="component" value="Unassembled WGS sequence"/>
</dbReference>
<feature type="non-terminal residue" evidence="1">
    <location>
        <position position="29"/>
    </location>
</feature>
<sequence>MFLRVTRRGEATGSPFVASSRQLMANLLM</sequence>
<keyword evidence="2" id="KW-1185">Reference proteome</keyword>
<protein>
    <submittedName>
        <fullName evidence="1">Uncharacterized protein</fullName>
    </submittedName>
</protein>
<proteinExistence type="predicted"/>
<comment type="caution">
    <text evidence="1">The sequence shown here is derived from an EMBL/GenBank/DDBJ whole genome shotgun (WGS) entry which is preliminary data.</text>
</comment>
<evidence type="ECO:0000313" key="2">
    <source>
        <dbReference type="Proteomes" id="UP000265520"/>
    </source>
</evidence>